<evidence type="ECO:0000313" key="1">
    <source>
        <dbReference type="EMBL" id="KAI4858865.1"/>
    </source>
</evidence>
<protein>
    <submittedName>
        <fullName evidence="1">S-adenosyl-L-methionine-dependent methyltransferase</fullName>
    </submittedName>
</protein>
<keyword evidence="1" id="KW-0808">Transferase</keyword>
<sequence>MLRVYTRAVFPSQRNKYTLRRSSFSIFVPRPRKHANSSNMSAPFLPKQAVKFDGALAQELQGDVSEAIARQVIKIVQPIKPGFIIHDNGCGYGSVTGEIMTSDVPSDIKIHSTDKSPNYLSQLRARLAQNPSWPVEVDVMDSNKSTFPDNYFDLSITDFVLLGLDDELGAAKHILRTLKPGGTAAIAIWKEKPWQAALKEAHRRTRGSDAPLPPFLAVVDYDTEQFKKLLVEAGFKDTQYYEREAWVHMPDLKRWATIAWTFLSTPVGGWKQSDEDEWDEAINICVEELQKGNSHTIKDGVHKIRMIATIGVTEKK</sequence>
<dbReference type="EMBL" id="MU393679">
    <property type="protein sequence ID" value="KAI4858865.1"/>
    <property type="molecule type" value="Genomic_DNA"/>
</dbReference>
<keyword evidence="2" id="KW-1185">Reference proteome</keyword>
<keyword evidence="1" id="KW-0489">Methyltransferase</keyword>
<organism evidence="1 2">
    <name type="scientific">Hypoxylon rubiginosum</name>
    <dbReference type="NCBI Taxonomy" id="110542"/>
    <lineage>
        <taxon>Eukaryota</taxon>
        <taxon>Fungi</taxon>
        <taxon>Dikarya</taxon>
        <taxon>Ascomycota</taxon>
        <taxon>Pezizomycotina</taxon>
        <taxon>Sordariomycetes</taxon>
        <taxon>Xylariomycetidae</taxon>
        <taxon>Xylariales</taxon>
        <taxon>Hypoxylaceae</taxon>
        <taxon>Hypoxylon</taxon>
    </lineage>
</organism>
<proteinExistence type="predicted"/>
<name>A0ACB9YHG2_9PEZI</name>
<evidence type="ECO:0000313" key="2">
    <source>
        <dbReference type="Proteomes" id="UP001497700"/>
    </source>
</evidence>
<gene>
    <name evidence="1" type="ORF">F4820DRAFT_441509</name>
</gene>
<accession>A0ACB9YHG2</accession>
<dbReference type="Proteomes" id="UP001497700">
    <property type="component" value="Unassembled WGS sequence"/>
</dbReference>
<reference evidence="1 2" key="1">
    <citation type="journal article" date="2022" name="New Phytol.">
        <title>Ecological generalism drives hyperdiversity of secondary metabolite gene clusters in xylarialean endophytes.</title>
        <authorList>
            <person name="Franco M.E.E."/>
            <person name="Wisecaver J.H."/>
            <person name="Arnold A.E."/>
            <person name="Ju Y.M."/>
            <person name="Slot J.C."/>
            <person name="Ahrendt S."/>
            <person name="Moore L.P."/>
            <person name="Eastman K.E."/>
            <person name="Scott K."/>
            <person name="Konkel Z."/>
            <person name="Mondo S.J."/>
            <person name="Kuo A."/>
            <person name="Hayes R.D."/>
            <person name="Haridas S."/>
            <person name="Andreopoulos B."/>
            <person name="Riley R."/>
            <person name="LaButti K."/>
            <person name="Pangilinan J."/>
            <person name="Lipzen A."/>
            <person name="Amirebrahimi M."/>
            <person name="Yan J."/>
            <person name="Adam C."/>
            <person name="Keymanesh K."/>
            <person name="Ng V."/>
            <person name="Louie K."/>
            <person name="Northen T."/>
            <person name="Drula E."/>
            <person name="Henrissat B."/>
            <person name="Hsieh H.M."/>
            <person name="Youens-Clark K."/>
            <person name="Lutzoni F."/>
            <person name="Miadlikowska J."/>
            <person name="Eastwood D.C."/>
            <person name="Hamelin R.C."/>
            <person name="Grigoriev I.V."/>
            <person name="U'Ren J.M."/>
        </authorList>
    </citation>
    <scope>NUCLEOTIDE SEQUENCE [LARGE SCALE GENOMIC DNA]</scope>
    <source>
        <strain evidence="1 2">CBS 119005</strain>
    </source>
</reference>
<comment type="caution">
    <text evidence="1">The sequence shown here is derived from an EMBL/GenBank/DDBJ whole genome shotgun (WGS) entry which is preliminary data.</text>
</comment>